<proteinExistence type="predicted"/>
<protein>
    <submittedName>
        <fullName evidence="1">Uncharacterized protein</fullName>
    </submittedName>
</protein>
<comment type="caution">
    <text evidence="1">The sequence shown here is derived from an EMBL/GenBank/DDBJ whole genome shotgun (WGS) entry which is preliminary data.</text>
</comment>
<name>A0ACB0K2G7_TRIPR</name>
<sequence>MTNTKENTKENATEDENPLKLHNSDSPSLILVSKLLEPNNYGQWSRAMQISLSAKNKIGLIDGSIPKPSSTNKTLHAWQRCNDMVLSWILNFVSPEIASSIIYMDTAAAAWKDLKDRLSQGNETRIYQIQQEIVEHRQGTDSISIYYNRKKALWDELTSYQESFACTCEGMKKFNERMEREKLMQFLMGLNETYTTAMVVNQAGKASKGSSTRENFSRNGGISKKLLKCTYCDLDGHDVENCYYLNGFPPGHKFHGKNVQPRNKRVVANNSIASNMPKTQSIKQEAPTFTSEEYNQIMAMLNEKNGNAFANIAGRGYEEDDWPGQAI</sequence>
<evidence type="ECO:0000313" key="1">
    <source>
        <dbReference type="EMBL" id="CAJ2651495.1"/>
    </source>
</evidence>
<accession>A0ACB0K2G7</accession>
<organism evidence="1 2">
    <name type="scientific">Trifolium pratense</name>
    <name type="common">Red clover</name>
    <dbReference type="NCBI Taxonomy" id="57577"/>
    <lineage>
        <taxon>Eukaryota</taxon>
        <taxon>Viridiplantae</taxon>
        <taxon>Streptophyta</taxon>
        <taxon>Embryophyta</taxon>
        <taxon>Tracheophyta</taxon>
        <taxon>Spermatophyta</taxon>
        <taxon>Magnoliopsida</taxon>
        <taxon>eudicotyledons</taxon>
        <taxon>Gunneridae</taxon>
        <taxon>Pentapetalae</taxon>
        <taxon>rosids</taxon>
        <taxon>fabids</taxon>
        <taxon>Fabales</taxon>
        <taxon>Fabaceae</taxon>
        <taxon>Papilionoideae</taxon>
        <taxon>50 kb inversion clade</taxon>
        <taxon>NPAAA clade</taxon>
        <taxon>Hologalegina</taxon>
        <taxon>IRL clade</taxon>
        <taxon>Trifolieae</taxon>
        <taxon>Trifolium</taxon>
    </lineage>
</organism>
<dbReference type="EMBL" id="CASHSV030000141">
    <property type="protein sequence ID" value="CAJ2651495.1"/>
    <property type="molecule type" value="Genomic_DNA"/>
</dbReference>
<dbReference type="Proteomes" id="UP001177021">
    <property type="component" value="Unassembled WGS sequence"/>
</dbReference>
<gene>
    <name evidence="1" type="ORF">MILVUS5_LOCUS19125</name>
</gene>
<evidence type="ECO:0000313" key="2">
    <source>
        <dbReference type="Proteomes" id="UP001177021"/>
    </source>
</evidence>
<keyword evidence="2" id="KW-1185">Reference proteome</keyword>
<reference evidence="1" key="1">
    <citation type="submission" date="2023-10" db="EMBL/GenBank/DDBJ databases">
        <authorList>
            <person name="Rodriguez Cubillos JULIANA M."/>
            <person name="De Vega J."/>
        </authorList>
    </citation>
    <scope>NUCLEOTIDE SEQUENCE</scope>
</reference>